<accession>A0A2V3VWP8</accession>
<proteinExistence type="predicted"/>
<dbReference type="NCBIfam" id="TIGR04197">
    <property type="entry name" value="T7SS_SACOL2603"/>
    <property type="match status" value="1"/>
</dbReference>
<dbReference type="Proteomes" id="UP000247978">
    <property type="component" value="Unassembled WGS sequence"/>
</dbReference>
<dbReference type="RefSeq" id="WP_110395761.1">
    <property type="nucleotide sequence ID" value="NZ_JADIJL010000004.1"/>
</dbReference>
<dbReference type="EMBL" id="QJJQ01000008">
    <property type="protein sequence ID" value="PXW86352.1"/>
    <property type="molecule type" value="Genomic_DNA"/>
</dbReference>
<dbReference type="AlphaFoldDB" id="A0A2V3VWP8"/>
<name>A0A2V3VWP8_9BACI</name>
<dbReference type="InterPro" id="IPR021477">
    <property type="entry name" value="TVIIS_effector_SACOL2603_fam"/>
</dbReference>
<keyword evidence="2" id="KW-1185">Reference proteome</keyword>
<evidence type="ECO:0000313" key="1">
    <source>
        <dbReference type="EMBL" id="PXW86352.1"/>
    </source>
</evidence>
<protein>
    <submittedName>
        <fullName evidence="1">Type VII secretion effector (TIGR04197 family)</fullName>
    </submittedName>
</protein>
<reference evidence="1 2" key="1">
    <citation type="submission" date="2018-05" db="EMBL/GenBank/DDBJ databases">
        <title>Genomic Encyclopedia of Type Strains, Phase IV (KMG-IV): sequencing the most valuable type-strain genomes for metagenomic binning, comparative biology and taxonomic classification.</title>
        <authorList>
            <person name="Goeker M."/>
        </authorList>
    </citation>
    <scope>NUCLEOTIDE SEQUENCE [LARGE SCALE GENOMIC DNA]</scope>
    <source>
        <strain evidence="1 2">DSM 28556</strain>
    </source>
</reference>
<comment type="caution">
    <text evidence="1">The sequence shown here is derived from an EMBL/GenBank/DDBJ whole genome shotgun (WGS) entry which is preliminary data.</text>
</comment>
<evidence type="ECO:0000313" key="2">
    <source>
        <dbReference type="Proteomes" id="UP000247978"/>
    </source>
</evidence>
<gene>
    <name evidence="1" type="ORF">DFR56_108171</name>
</gene>
<sequence length="88" mass="9803">MNEIMSNQSVAQSVTTRLDSSLQSIREHHINFAEQTTVKGNARAKETIEAEKIIIHEFVSALQQDIARIQTVASEFEVTDQALGDGFK</sequence>
<organism evidence="1 2">
    <name type="scientific">Pseudogracilibacillus auburnensis</name>
    <dbReference type="NCBI Taxonomy" id="1494959"/>
    <lineage>
        <taxon>Bacteria</taxon>
        <taxon>Bacillati</taxon>
        <taxon>Bacillota</taxon>
        <taxon>Bacilli</taxon>
        <taxon>Bacillales</taxon>
        <taxon>Bacillaceae</taxon>
        <taxon>Pseudogracilibacillus</taxon>
    </lineage>
</organism>